<evidence type="ECO:0000256" key="8">
    <source>
        <dbReference type="ARBA" id="ARBA00023306"/>
    </source>
</evidence>
<evidence type="ECO:0000256" key="3">
    <source>
        <dbReference type="ARBA" id="ARBA00022618"/>
    </source>
</evidence>
<dbReference type="Pfam" id="PF02875">
    <property type="entry name" value="Mur_ligase_C"/>
    <property type="match status" value="1"/>
</dbReference>
<evidence type="ECO:0000259" key="11">
    <source>
        <dbReference type="Pfam" id="PF02875"/>
    </source>
</evidence>
<dbReference type="SUPFAM" id="SSF53244">
    <property type="entry name" value="MurD-like peptide ligases, peptide-binding domain"/>
    <property type="match status" value="1"/>
</dbReference>
<evidence type="ECO:0000313" key="14">
    <source>
        <dbReference type="Proteomes" id="UP000236161"/>
    </source>
</evidence>
<dbReference type="GO" id="GO:0008360">
    <property type="term" value="P:regulation of cell shape"/>
    <property type="evidence" value="ECO:0007669"/>
    <property type="project" value="UniProtKB-KW"/>
</dbReference>
<dbReference type="Gene3D" id="3.40.1390.10">
    <property type="entry name" value="MurE/MurF, N-terminal domain"/>
    <property type="match status" value="1"/>
</dbReference>
<dbReference type="NCBIfam" id="TIGR01143">
    <property type="entry name" value="murF"/>
    <property type="match status" value="1"/>
</dbReference>
<dbReference type="OrthoDB" id="2020781at2759"/>
<evidence type="ECO:0000313" key="13">
    <source>
        <dbReference type="EMBL" id="PKA45871.1"/>
    </source>
</evidence>
<dbReference type="STRING" id="1088818.A0A2H9ZRF3"/>
<dbReference type="PANTHER" id="PTHR43024">
    <property type="entry name" value="UDP-N-ACETYLMURAMOYL-TRIPEPTIDE--D-ALANYL-D-ALANINE LIGASE"/>
    <property type="match status" value="1"/>
</dbReference>
<dbReference type="InterPro" id="IPR004101">
    <property type="entry name" value="Mur_ligase_C"/>
</dbReference>
<evidence type="ECO:0000256" key="5">
    <source>
        <dbReference type="ARBA" id="ARBA00022840"/>
    </source>
</evidence>
<dbReference type="EMBL" id="KZ454678">
    <property type="protein sequence ID" value="PKA45871.1"/>
    <property type="molecule type" value="Genomic_DNA"/>
</dbReference>
<organism evidence="13 14">
    <name type="scientific">Apostasia shenzhenica</name>
    <dbReference type="NCBI Taxonomy" id="1088818"/>
    <lineage>
        <taxon>Eukaryota</taxon>
        <taxon>Viridiplantae</taxon>
        <taxon>Streptophyta</taxon>
        <taxon>Embryophyta</taxon>
        <taxon>Tracheophyta</taxon>
        <taxon>Spermatophyta</taxon>
        <taxon>Magnoliopsida</taxon>
        <taxon>Liliopsida</taxon>
        <taxon>Asparagales</taxon>
        <taxon>Orchidaceae</taxon>
        <taxon>Apostasioideae</taxon>
        <taxon>Apostasia</taxon>
    </lineage>
</organism>
<dbReference type="Gene3D" id="3.40.1190.10">
    <property type="entry name" value="Mur-like, catalytic domain"/>
    <property type="match status" value="1"/>
</dbReference>
<keyword evidence="2" id="KW-0436">Ligase</keyword>
<dbReference type="GO" id="GO:0005524">
    <property type="term" value="F:ATP binding"/>
    <property type="evidence" value="ECO:0007669"/>
    <property type="project" value="UniProtKB-KW"/>
</dbReference>
<dbReference type="InterPro" id="IPR051046">
    <property type="entry name" value="MurCDEF_CellWall_CoF430Synth"/>
</dbReference>
<dbReference type="Proteomes" id="UP000236161">
    <property type="component" value="Unassembled WGS sequence"/>
</dbReference>
<evidence type="ECO:0000256" key="7">
    <source>
        <dbReference type="ARBA" id="ARBA00022984"/>
    </source>
</evidence>
<evidence type="ECO:0000256" key="10">
    <source>
        <dbReference type="ARBA" id="ARBA00031461"/>
    </source>
</evidence>
<name>A0A2H9ZRF3_9ASPA</name>
<keyword evidence="8" id="KW-0131">Cell cycle</keyword>
<dbReference type="GO" id="GO:0071555">
    <property type="term" value="P:cell wall organization"/>
    <property type="evidence" value="ECO:0007669"/>
    <property type="project" value="UniProtKB-KW"/>
</dbReference>
<protein>
    <recommendedName>
        <fullName evidence="10">UDP-MurNAc-pentapeptide synthetase</fullName>
    </recommendedName>
</protein>
<dbReference type="Pfam" id="PF08245">
    <property type="entry name" value="Mur_ligase_M"/>
    <property type="match status" value="1"/>
</dbReference>
<keyword evidence="7" id="KW-0573">Peptidoglycan synthesis</keyword>
<keyword evidence="4" id="KW-0547">Nucleotide-binding</keyword>
<dbReference type="InterPro" id="IPR013221">
    <property type="entry name" value="Mur_ligase_cen"/>
</dbReference>
<evidence type="ECO:0000256" key="2">
    <source>
        <dbReference type="ARBA" id="ARBA00022598"/>
    </source>
</evidence>
<keyword evidence="5" id="KW-0067">ATP-binding</keyword>
<dbReference type="Gene3D" id="3.90.190.20">
    <property type="entry name" value="Mur ligase, C-terminal domain"/>
    <property type="match status" value="1"/>
</dbReference>
<proteinExistence type="inferred from homology"/>
<dbReference type="InterPro" id="IPR036615">
    <property type="entry name" value="Mur_ligase_C_dom_sf"/>
</dbReference>
<keyword evidence="1" id="KW-0963">Cytoplasm</keyword>
<evidence type="ECO:0000256" key="4">
    <source>
        <dbReference type="ARBA" id="ARBA00022741"/>
    </source>
</evidence>
<keyword evidence="14" id="KW-1185">Reference proteome</keyword>
<feature type="domain" description="Mur ligase central" evidence="12">
    <location>
        <begin position="212"/>
        <end position="414"/>
    </location>
</feature>
<dbReference type="PANTHER" id="PTHR43024:SF1">
    <property type="entry name" value="UDP-N-ACETYLMURAMOYL-TRIPEPTIDE--D-ALANYL-D-ALANINE LIGASE"/>
    <property type="match status" value="1"/>
</dbReference>
<dbReference type="InterPro" id="IPR036565">
    <property type="entry name" value="Mur-like_cat_sf"/>
</dbReference>
<sequence>MVCNYAPRVLASERYCSCSCTSHPNMRHMLSTLQKFRERAVIPVKLMSLVCSSRHYFDSSNIRSSKVNLYAREAVVSERPDLETISTPPDSVSESFGTRIFYDDCVWNALEIAEAVGGEIVRWGPSGTISTDTRKLLPGQWFFAISGENFDGHDFVNEALARERGCVGVIGNRVCQNWGNGFIKVEGHSNTALEKMAKFARDRFRGVVVGLTGSAGKTTTRIMVSLSLRSLGHIYQTRGNLNNGIGVALTLIGTPLDAKVAVLELGMSMEGEILKLARMSRPFVRVILNVGHSHLENLHDLEGVAKAKGELLREMDSGDLCVLNADDPFVMSIPIPLGARKVLFGRGVGCDVRLVLAERVDGGRAIRVILESNMPMPGSQFDVSTKRTSEMVEFKIHGPGLHLAMNACAAAAVAVALGVPLPQAAVSLSRFRPAPMRSQLIFTESGITVLNDSHNASLPSMISAIDSLKSMECRGRRACILGDMLELGADEERIHEMVLNLCSDPSIELIMLVGERFLRAAERLKIVDKVDAVLAEDPDSLAPTVNEFLAPGDVVLVKGSRKMEMEKVVSAIVE</sequence>
<dbReference type="GO" id="GO:0051301">
    <property type="term" value="P:cell division"/>
    <property type="evidence" value="ECO:0007669"/>
    <property type="project" value="UniProtKB-KW"/>
</dbReference>
<keyword evidence="3" id="KW-0132">Cell division</keyword>
<dbReference type="SUPFAM" id="SSF63418">
    <property type="entry name" value="MurE/MurF N-terminal domain"/>
    <property type="match status" value="1"/>
</dbReference>
<keyword evidence="6" id="KW-0133">Cell shape</keyword>
<accession>A0A2H9ZRF3</accession>
<dbReference type="AlphaFoldDB" id="A0A2H9ZRF3"/>
<dbReference type="InterPro" id="IPR035911">
    <property type="entry name" value="MurE/MurF_N"/>
</dbReference>
<gene>
    <name evidence="13" type="ORF">AXF42_Ash016897</name>
</gene>
<dbReference type="HAMAP" id="MF_02019">
    <property type="entry name" value="MurF"/>
    <property type="match status" value="1"/>
</dbReference>
<dbReference type="InterPro" id="IPR005863">
    <property type="entry name" value="UDP-N-AcMur_synth"/>
</dbReference>
<reference evidence="13 14" key="1">
    <citation type="journal article" date="2017" name="Nature">
        <title>The Apostasia genome and the evolution of orchids.</title>
        <authorList>
            <person name="Zhang G.Q."/>
            <person name="Liu K.W."/>
            <person name="Li Z."/>
            <person name="Lohaus R."/>
            <person name="Hsiao Y.Y."/>
            <person name="Niu S.C."/>
            <person name="Wang J.Y."/>
            <person name="Lin Y.C."/>
            <person name="Xu Q."/>
            <person name="Chen L.J."/>
            <person name="Yoshida K."/>
            <person name="Fujiwara S."/>
            <person name="Wang Z.W."/>
            <person name="Zhang Y.Q."/>
            <person name="Mitsuda N."/>
            <person name="Wang M."/>
            <person name="Liu G.H."/>
            <person name="Pecoraro L."/>
            <person name="Huang H.X."/>
            <person name="Xiao X.J."/>
            <person name="Lin M."/>
            <person name="Wu X.Y."/>
            <person name="Wu W.L."/>
            <person name="Chen Y.Y."/>
            <person name="Chang S.B."/>
            <person name="Sakamoto S."/>
            <person name="Ohme-Takagi M."/>
            <person name="Yagi M."/>
            <person name="Zeng S.J."/>
            <person name="Shen C.Y."/>
            <person name="Yeh C.M."/>
            <person name="Luo Y.B."/>
            <person name="Tsai W.C."/>
            <person name="Van de Peer Y."/>
            <person name="Liu Z.J."/>
        </authorList>
    </citation>
    <scope>NUCLEOTIDE SEQUENCE [LARGE SCALE GENOMIC DNA]</scope>
    <source>
        <strain evidence="14">cv. Shenzhen</strain>
        <tissue evidence="13">Stem</tissue>
    </source>
</reference>
<evidence type="ECO:0000256" key="6">
    <source>
        <dbReference type="ARBA" id="ARBA00022960"/>
    </source>
</evidence>
<feature type="domain" description="Mur ligase C-terminal" evidence="11">
    <location>
        <begin position="437"/>
        <end position="561"/>
    </location>
</feature>
<evidence type="ECO:0000259" key="12">
    <source>
        <dbReference type="Pfam" id="PF08245"/>
    </source>
</evidence>
<keyword evidence="9" id="KW-0961">Cell wall biogenesis/degradation</keyword>
<evidence type="ECO:0000256" key="1">
    <source>
        <dbReference type="ARBA" id="ARBA00022490"/>
    </source>
</evidence>
<evidence type="ECO:0000256" key="9">
    <source>
        <dbReference type="ARBA" id="ARBA00023316"/>
    </source>
</evidence>
<dbReference type="SUPFAM" id="SSF53623">
    <property type="entry name" value="MurD-like peptide ligases, catalytic domain"/>
    <property type="match status" value="1"/>
</dbReference>
<dbReference type="GO" id="GO:0047480">
    <property type="term" value="F:UDP-N-acetylmuramoyl-tripeptide-D-alanyl-D-alanine ligase activity"/>
    <property type="evidence" value="ECO:0007669"/>
    <property type="project" value="InterPro"/>
</dbReference>